<proteinExistence type="predicted"/>
<accession>A0A7S8HDT2</accession>
<dbReference type="AlphaFoldDB" id="A0A7S8HDT2"/>
<organism evidence="2 3">
    <name type="scientific">Kaustia mangrovi</name>
    <dbReference type="NCBI Taxonomy" id="2593653"/>
    <lineage>
        <taxon>Bacteria</taxon>
        <taxon>Pseudomonadati</taxon>
        <taxon>Pseudomonadota</taxon>
        <taxon>Alphaproteobacteria</taxon>
        <taxon>Hyphomicrobiales</taxon>
        <taxon>Parvibaculaceae</taxon>
        <taxon>Kaustia</taxon>
    </lineage>
</organism>
<dbReference type="Proteomes" id="UP000593594">
    <property type="component" value="Chromosome"/>
</dbReference>
<dbReference type="RefSeq" id="WP_213162361.1">
    <property type="nucleotide sequence ID" value="NZ_CP058214.1"/>
</dbReference>
<keyword evidence="3" id="KW-1185">Reference proteome</keyword>
<dbReference type="EMBL" id="CP058214">
    <property type="protein sequence ID" value="QPC44986.1"/>
    <property type="molecule type" value="Genomic_DNA"/>
</dbReference>
<feature type="compositionally biased region" description="Basic and acidic residues" evidence="1">
    <location>
        <begin position="9"/>
        <end position="18"/>
    </location>
</feature>
<gene>
    <name evidence="2" type="ORF">HW532_21180</name>
</gene>
<name>A0A7S8HDT2_9HYPH</name>
<evidence type="ECO:0000256" key="1">
    <source>
        <dbReference type="SAM" id="MobiDB-lite"/>
    </source>
</evidence>
<evidence type="ECO:0000313" key="3">
    <source>
        <dbReference type="Proteomes" id="UP000593594"/>
    </source>
</evidence>
<evidence type="ECO:0000313" key="2">
    <source>
        <dbReference type="EMBL" id="QPC44986.1"/>
    </source>
</evidence>
<protein>
    <submittedName>
        <fullName evidence="2">Uncharacterized protein</fullName>
    </submittedName>
</protein>
<dbReference type="KEGG" id="kmn:HW532_21180"/>
<feature type="region of interest" description="Disordered" evidence="1">
    <location>
        <begin position="1"/>
        <end position="26"/>
    </location>
</feature>
<reference evidence="2 3" key="1">
    <citation type="submission" date="2020-06" db="EMBL/GenBank/DDBJ databases">
        <title>Genome sequence of 2 isolates from Red Sea Mangroves.</title>
        <authorList>
            <person name="Sefrji F."/>
            <person name="Michoud G."/>
            <person name="Merlino G."/>
            <person name="Daffonchio D."/>
        </authorList>
    </citation>
    <scope>NUCLEOTIDE SEQUENCE [LARGE SCALE GENOMIC DNA]</scope>
    <source>
        <strain evidence="2 3">R1DC25</strain>
    </source>
</reference>
<sequence>MRTLLFEDSASKSNDEKPSGMSVRDINISGPVHQLFVVIDGSSTEPA</sequence>